<keyword evidence="4" id="KW-0378">Hydrolase</keyword>
<keyword evidence="8" id="KW-1133">Transmembrane helix</keyword>
<proteinExistence type="inferred from homology"/>
<comment type="similarity">
    <text evidence="2">Belongs to the peptidase S49 family.</text>
</comment>
<reference evidence="10" key="2">
    <citation type="journal article" date="2021" name="PeerJ">
        <title>Extensive microbial diversity within the chicken gut microbiome revealed by metagenomics and culture.</title>
        <authorList>
            <person name="Gilroy R."/>
            <person name="Ravi A."/>
            <person name="Getino M."/>
            <person name="Pursley I."/>
            <person name="Horton D.L."/>
            <person name="Alikhan N.F."/>
            <person name="Baker D."/>
            <person name="Gharbi K."/>
            <person name="Hall N."/>
            <person name="Watson M."/>
            <person name="Adriaenssens E.M."/>
            <person name="Foster-Nyarko E."/>
            <person name="Jarju S."/>
            <person name="Secka A."/>
            <person name="Antonio M."/>
            <person name="Oren A."/>
            <person name="Chaudhuri R.R."/>
            <person name="La Ragione R."/>
            <person name="Hildebrand F."/>
            <person name="Pallen M.J."/>
        </authorList>
    </citation>
    <scope>NUCLEOTIDE SEQUENCE</scope>
    <source>
        <strain evidence="10">21143</strain>
    </source>
</reference>
<evidence type="ECO:0000313" key="10">
    <source>
        <dbReference type="EMBL" id="HIT40401.1"/>
    </source>
</evidence>
<comment type="subcellular location">
    <subcellularLocation>
        <location evidence="1">Membrane</location>
    </subcellularLocation>
</comment>
<name>A0A9D1GGG6_9BACT</name>
<dbReference type="InterPro" id="IPR047272">
    <property type="entry name" value="S49_SppA_C"/>
</dbReference>
<evidence type="ECO:0000256" key="1">
    <source>
        <dbReference type="ARBA" id="ARBA00004370"/>
    </source>
</evidence>
<keyword evidence="5" id="KW-0720">Serine protease</keyword>
<dbReference type="NCBIfam" id="TIGR00705">
    <property type="entry name" value="SppA_67K"/>
    <property type="match status" value="1"/>
</dbReference>
<sequence length="590" mass="65869">MKDFFKFTLATIVGILVTGAVIVGFGIISLIGIWATSETETVVKNNSIYVLEFKGVVSERSQENPFGQLFGDNTTVNGLDDIIESIKKAKENENIKGIYLNAGGFACSTASLQEIRRALSDFKESGKFIIAYGDNYTQSTYYLASVADKLILNPSGNISWHGMASRLMFYKDLMKKVGVEMQVFRVGTYKSAVEPYIANEMSKANKEQTLAYIQSIWNQLVSDISVSRHIPTDSLNAMADKNMDYSSAPEYVRCGLADTLMYKDQVLDYLKTMSGMKDEKESLRTVTLAEMVNVKDKEQKNKSKNKIAVYYAYGSIDNSMSSIGTEGINSERVMLDLRKLREDKDIKAVVLRVNSPGGSAYGSEQIWREVSLLKEKKPVIVSMGDYAASGGYYISCAADWIVAEPTTLTGSIGIFGMIPDPSKLLTETLDLHFDGVKTNRLADMGAMGRPLNGEEQALFQNMVNDGYELFTRRCADGRKMPIDEIKRIAEGRVWTGEMAKELKLVDQLGGINDAIEAAADRAKLEDYRIVKYPNQTDFLTSILSNVNPDRYIYNKIESMFGDFGESLLFLKNIDKIDRLQARMPFDIILE</sequence>
<dbReference type="GO" id="GO:0006465">
    <property type="term" value="P:signal peptide processing"/>
    <property type="evidence" value="ECO:0007669"/>
    <property type="project" value="InterPro"/>
</dbReference>
<dbReference type="Gene3D" id="6.20.330.10">
    <property type="match status" value="1"/>
</dbReference>
<reference evidence="10" key="1">
    <citation type="submission" date="2020-10" db="EMBL/GenBank/DDBJ databases">
        <authorList>
            <person name="Gilroy R."/>
        </authorList>
    </citation>
    <scope>NUCLEOTIDE SEQUENCE</scope>
    <source>
        <strain evidence="10">21143</strain>
    </source>
</reference>
<dbReference type="NCBIfam" id="TIGR00706">
    <property type="entry name" value="SppA_dom"/>
    <property type="match status" value="1"/>
</dbReference>
<dbReference type="Proteomes" id="UP000886722">
    <property type="component" value="Unassembled WGS sequence"/>
</dbReference>
<feature type="active site" description="Proton donor/acceptor" evidence="7">
    <location>
        <position position="190"/>
    </location>
</feature>
<dbReference type="PANTHER" id="PTHR33209:SF1">
    <property type="entry name" value="PEPTIDASE S49 DOMAIN-CONTAINING PROTEIN"/>
    <property type="match status" value="1"/>
</dbReference>
<dbReference type="GO" id="GO:0016020">
    <property type="term" value="C:membrane"/>
    <property type="evidence" value="ECO:0007669"/>
    <property type="project" value="UniProtKB-SubCell"/>
</dbReference>
<feature type="domain" description="Peptidase S49" evidence="9">
    <location>
        <begin position="122"/>
        <end position="274"/>
    </location>
</feature>
<feature type="domain" description="Peptidase S49" evidence="9">
    <location>
        <begin position="373"/>
        <end position="524"/>
    </location>
</feature>
<accession>A0A9D1GGG6</accession>
<dbReference type="InterPro" id="IPR004634">
    <property type="entry name" value="Pept_S49_pIV"/>
</dbReference>
<dbReference type="InterPro" id="IPR002142">
    <property type="entry name" value="Peptidase_S49"/>
</dbReference>
<evidence type="ECO:0000259" key="9">
    <source>
        <dbReference type="Pfam" id="PF01343"/>
    </source>
</evidence>
<protein>
    <submittedName>
        <fullName evidence="10">Signal peptide peptidase SppA</fullName>
    </submittedName>
</protein>
<feature type="active site" description="Nucleophile" evidence="7">
    <location>
        <position position="389"/>
    </location>
</feature>
<evidence type="ECO:0000256" key="6">
    <source>
        <dbReference type="ARBA" id="ARBA00023136"/>
    </source>
</evidence>
<dbReference type="CDD" id="cd07018">
    <property type="entry name" value="S49_SppA_67K_type"/>
    <property type="match status" value="1"/>
</dbReference>
<dbReference type="GO" id="GO:0008236">
    <property type="term" value="F:serine-type peptidase activity"/>
    <property type="evidence" value="ECO:0007669"/>
    <property type="project" value="UniProtKB-KW"/>
</dbReference>
<dbReference type="SUPFAM" id="SSF52096">
    <property type="entry name" value="ClpP/crotonase"/>
    <property type="match status" value="2"/>
</dbReference>
<evidence type="ECO:0000256" key="3">
    <source>
        <dbReference type="ARBA" id="ARBA00022670"/>
    </source>
</evidence>
<evidence type="ECO:0000256" key="7">
    <source>
        <dbReference type="PIRSR" id="PIRSR001217-1"/>
    </source>
</evidence>
<evidence type="ECO:0000256" key="4">
    <source>
        <dbReference type="ARBA" id="ARBA00022801"/>
    </source>
</evidence>
<dbReference type="InterPro" id="IPR004635">
    <property type="entry name" value="Pept_S49_SppA"/>
</dbReference>
<keyword evidence="3" id="KW-0645">Protease</keyword>
<evidence type="ECO:0000313" key="11">
    <source>
        <dbReference type="Proteomes" id="UP000886722"/>
    </source>
</evidence>
<dbReference type="PANTHER" id="PTHR33209">
    <property type="entry name" value="PROTEASE 4"/>
    <property type="match status" value="1"/>
</dbReference>
<organism evidence="10 11">
    <name type="scientific">Candidatus Caccoplasma intestinavium</name>
    <dbReference type="NCBI Taxonomy" id="2840716"/>
    <lineage>
        <taxon>Bacteria</taxon>
        <taxon>Pseudomonadati</taxon>
        <taxon>Bacteroidota</taxon>
        <taxon>Bacteroidia</taxon>
        <taxon>Bacteroidales</taxon>
        <taxon>Bacteroidaceae</taxon>
        <taxon>Bacteroidaceae incertae sedis</taxon>
        <taxon>Candidatus Caccoplasma</taxon>
    </lineage>
</organism>
<dbReference type="InterPro" id="IPR029045">
    <property type="entry name" value="ClpP/crotonase-like_dom_sf"/>
</dbReference>
<dbReference type="EMBL" id="DVKT01000075">
    <property type="protein sequence ID" value="HIT40401.1"/>
    <property type="molecule type" value="Genomic_DNA"/>
</dbReference>
<dbReference type="PIRSF" id="PIRSF001217">
    <property type="entry name" value="Protease_4_SppA"/>
    <property type="match status" value="1"/>
</dbReference>
<dbReference type="Gene3D" id="3.90.226.10">
    <property type="entry name" value="2-enoyl-CoA Hydratase, Chain A, domain 1"/>
    <property type="match status" value="3"/>
</dbReference>
<evidence type="ECO:0000256" key="8">
    <source>
        <dbReference type="SAM" id="Phobius"/>
    </source>
</evidence>
<dbReference type="CDD" id="cd07023">
    <property type="entry name" value="S49_Sppa_N_C"/>
    <property type="match status" value="1"/>
</dbReference>
<dbReference type="AlphaFoldDB" id="A0A9D1GGG6"/>
<keyword evidence="6 8" id="KW-0472">Membrane</keyword>
<evidence type="ECO:0000256" key="5">
    <source>
        <dbReference type="ARBA" id="ARBA00022825"/>
    </source>
</evidence>
<evidence type="ECO:0000256" key="2">
    <source>
        <dbReference type="ARBA" id="ARBA00008683"/>
    </source>
</evidence>
<gene>
    <name evidence="10" type="primary">sppA</name>
    <name evidence="10" type="ORF">IAD06_10280</name>
</gene>
<comment type="caution">
    <text evidence="10">The sequence shown here is derived from an EMBL/GenBank/DDBJ whole genome shotgun (WGS) entry which is preliminary data.</text>
</comment>
<keyword evidence="8" id="KW-0812">Transmembrane</keyword>
<dbReference type="Pfam" id="PF01343">
    <property type="entry name" value="Peptidase_S49"/>
    <property type="match status" value="2"/>
</dbReference>
<dbReference type="InterPro" id="IPR047217">
    <property type="entry name" value="S49_SppA_67K_type_N"/>
</dbReference>
<feature type="transmembrane region" description="Helical" evidence="8">
    <location>
        <begin position="7"/>
        <end position="35"/>
    </location>
</feature>